<keyword evidence="1" id="KW-0521">NADP</keyword>
<dbReference type="Proteomes" id="UP001152320">
    <property type="component" value="Chromosome 4"/>
</dbReference>
<protein>
    <recommendedName>
        <fullName evidence="6">C-factor</fullName>
    </recommendedName>
</protein>
<comment type="similarity">
    <text evidence="3">Belongs to the short-chain dehydrogenases/reductases (SDR) family.</text>
</comment>
<dbReference type="OrthoDB" id="5296at2759"/>
<keyword evidence="5" id="KW-1185">Reference proteome</keyword>
<dbReference type="InterPro" id="IPR002347">
    <property type="entry name" value="SDR_fam"/>
</dbReference>
<gene>
    <name evidence="4" type="ORF">HOLleu_10896</name>
</gene>
<dbReference type="InterPro" id="IPR051468">
    <property type="entry name" value="Fungal_SecMetab_SDRs"/>
</dbReference>
<sequence>MASVLITGANRGIGLEFVRQLAGKTDGNWKHIFAGCRSPDKAESLKKLAISHPTVRVVELDISNDATLEAAMEQVSSVVGQHGLNVLINNAGIYNTEPLEKVDREMLQNFFNINATSPLIVTQKFLPLLKQGAAQSKVPGFSLHRGAILNVTTGYASLEGNTSGGIYAYRASKAALNMMTKSLSVDLQHDRILAVALDPGWVQTDMGGSYAPLTVEDCVSRLLKVMESLTEMQNGRVVSLKGKIVPF</sequence>
<proteinExistence type="inferred from homology"/>
<dbReference type="PANTHER" id="PTHR43544">
    <property type="entry name" value="SHORT-CHAIN DEHYDROGENASE/REDUCTASE"/>
    <property type="match status" value="1"/>
</dbReference>
<dbReference type="PRINTS" id="PR00081">
    <property type="entry name" value="GDHRDH"/>
</dbReference>
<name>A0A9Q1CE70_HOLLE</name>
<evidence type="ECO:0000256" key="1">
    <source>
        <dbReference type="ARBA" id="ARBA00022857"/>
    </source>
</evidence>
<reference evidence="4" key="1">
    <citation type="submission" date="2021-10" db="EMBL/GenBank/DDBJ databases">
        <title>Tropical sea cucumber genome reveals ecological adaptation and Cuvierian tubules defense mechanism.</title>
        <authorList>
            <person name="Chen T."/>
        </authorList>
    </citation>
    <scope>NUCLEOTIDE SEQUENCE</scope>
    <source>
        <strain evidence="4">Nanhai2018</strain>
        <tissue evidence="4">Muscle</tissue>
    </source>
</reference>
<dbReference type="GO" id="GO:0016491">
    <property type="term" value="F:oxidoreductase activity"/>
    <property type="evidence" value="ECO:0007669"/>
    <property type="project" value="UniProtKB-KW"/>
</dbReference>
<evidence type="ECO:0000256" key="3">
    <source>
        <dbReference type="RuleBase" id="RU000363"/>
    </source>
</evidence>
<dbReference type="SUPFAM" id="SSF51735">
    <property type="entry name" value="NAD(P)-binding Rossmann-fold domains"/>
    <property type="match status" value="1"/>
</dbReference>
<dbReference type="AlphaFoldDB" id="A0A9Q1CE70"/>
<dbReference type="Pfam" id="PF00106">
    <property type="entry name" value="adh_short"/>
    <property type="match status" value="1"/>
</dbReference>
<evidence type="ECO:0000256" key="2">
    <source>
        <dbReference type="ARBA" id="ARBA00023002"/>
    </source>
</evidence>
<evidence type="ECO:0000313" key="5">
    <source>
        <dbReference type="Proteomes" id="UP001152320"/>
    </source>
</evidence>
<keyword evidence="2" id="KW-0560">Oxidoreductase</keyword>
<dbReference type="InterPro" id="IPR036291">
    <property type="entry name" value="NAD(P)-bd_dom_sf"/>
</dbReference>
<evidence type="ECO:0008006" key="6">
    <source>
        <dbReference type="Google" id="ProtNLM"/>
    </source>
</evidence>
<dbReference type="GO" id="GO:0005737">
    <property type="term" value="C:cytoplasm"/>
    <property type="evidence" value="ECO:0007669"/>
    <property type="project" value="TreeGrafter"/>
</dbReference>
<comment type="caution">
    <text evidence="4">The sequence shown here is derived from an EMBL/GenBank/DDBJ whole genome shotgun (WGS) entry which is preliminary data.</text>
</comment>
<evidence type="ECO:0000313" key="4">
    <source>
        <dbReference type="EMBL" id="KAJ8043691.1"/>
    </source>
</evidence>
<dbReference type="CDD" id="cd05325">
    <property type="entry name" value="carb_red_sniffer_like_SDR_c"/>
    <property type="match status" value="1"/>
</dbReference>
<accession>A0A9Q1CE70</accession>
<dbReference type="PANTHER" id="PTHR43544:SF7">
    <property type="entry name" value="NADB-LER2"/>
    <property type="match status" value="1"/>
</dbReference>
<dbReference type="Gene3D" id="3.40.50.720">
    <property type="entry name" value="NAD(P)-binding Rossmann-like Domain"/>
    <property type="match status" value="1"/>
</dbReference>
<dbReference type="EMBL" id="JAIZAY010000004">
    <property type="protein sequence ID" value="KAJ8043691.1"/>
    <property type="molecule type" value="Genomic_DNA"/>
</dbReference>
<organism evidence="4 5">
    <name type="scientific">Holothuria leucospilota</name>
    <name type="common">Black long sea cucumber</name>
    <name type="synonym">Mertensiothuria leucospilota</name>
    <dbReference type="NCBI Taxonomy" id="206669"/>
    <lineage>
        <taxon>Eukaryota</taxon>
        <taxon>Metazoa</taxon>
        <taxon>Echinodermata</taxon>
        <taxon>Eleutherozoa</taxon>
        <taxon>Echinozoa</taxon>
        <taxon>Holothuroidea</taxon>
        <taxon>Aspidochirotacea</taxon>
        <taxon>Aspidochirotida</taxon>
        <taxon>Holothuriidae</taxon>
        <taxon>Holothuria</taxon>
    </lineage>
</organism>
<dbReference type="PRINTS" id="PR00080">
    <property type="entry name" value="SDRFAMILY"/>
</dbReference>